<accession>A0A839N015</accession>
<evidence type="ECO:0000256" key="3">
    <source>
        <dbReference type="ARBA" id="ARBA00022692"/>
    </source>
</evidence>
<reference evidence="9 10" key="1">
    <citation type="submission" date="2020-08" db="EMBL/GenBank/DDBJ databases">
        <title>Sequencing the genomes of 1000 actinobacteria strains.</title>
        <authorList>
            <person name="Klenk H.-P."/>
        </authorList>
    </citation>
    <scope>NUCLEOTIDE SEQUENCE [LARGE SCALE GENOMIC DNA]</scope>
    <source>
        <strain evidence="9 10">DSM 105369</strain>
    </source>
</reference>
<dbReference type="PANTHER" id="PTHR43124">
    <property type="entry name" value="PURINE EFFLUX PUMP PBUE"/>
    <property type="match status" value="1"/>
</dbReference>
<feature type="compositionally biased region" description="Low complexity" evidence="6">
    <location>
        <begin position="13"/>
        <end position="24"/>
    </location>
</feature>
<feature type="transmembrane region" description="Helical" evidence="7">
    <location>
        <begin position="227"/>
        <end position="248"/>
    </location>
</feature>
<evidence type="ECO:0000256" key="4">
    <source>
        <dbReference type="ARBA" id="ARBA00022989"/>
    </source>
</evidence>
<dbReference type="InterPro" id="IPR050189">
    <property type="entry name" value="MFS_Efflux_Transporters"/>
</dbReference>
<feature type="domain" description="Major facilitator superfamily (MFS) profile" evidence="8">
    <location>
        <begin position="31"/>
        <end position="401"/>
    </location>
</feature>
<dbReference type="PROSITE" id="PS50850">
    <property type="entry name" value="MFS"/>
    <property type="match status" value="1"/>
</dbReference>
<proteinExistence type="predicted"/>
<dbReference type="EMBL" id="JACHVQ010000001">
    <property type="protein sequence ID" value="MBB2890707.1"/>
    <property type="molecule type" value="Genomic_DNA"/>
</dbReference>
<feature type="transmembrane region" description="Helical" evidence="7">
    <location>
        <begin position="33"/>
        <end position="58"/>
    </location>
</feature>
<feature type="transmembrane region" description="Helical" evidence="7">
    <location>
        <begin position="285"/>
        <end position="305"/>
    </location>
</feature>
<evidence type="ECO:0000256" key="1">
    <source>
        <dbReference type="ARBA" id="ARBA00004651"/>
    </source>
</evidence>
<dbReference type="AlphaFoldDB" id="A0A839N015"/>
<keyword evidence="5 7" id="KW-0472">Membrane</keyword>
<feature type="transmembrane region" description="Helical" evidence="7">
    <location>
        <begin position="180"/>
        <end position="201"/>
    </location>
</feature>
<name>A0A839N015_9MICO</name>
<feature type="transmembrane region" description="Helical" evidence="7">
    <location>
        <begin position="254"/>
        <end position="273"/>
    </location>
</feature>
<evidence type="ECO:0000313" key="10">
    <source>
        <dbReference type="Proteomes" id="UP000559182"/>
    </source>
</evidence>
<evidence type="ECO:0000259" key="8">
    <source>
        <dbReference type="PROSITE" id="PS50850"/>
    </source>
</evidence>
<keyword evidence="4 7" id="KW-1133">Transmembrane helix</keyword>
<dbReference type="InterPro" id="IPR011701">
    <property type="entry name" value="MFS"/>
</dbReference>
<sequence length="401" mass="40303">MTDAGRVTCSEQTRTTPPLATDTAPTPRPAITALALAGGTAVLVGSEFVPAGVLPLLAHDLHVSEGRAGLAVAATALAGAVTAPTIASVLPRVDRRRVLLGLMVLALISNALVAVAPTLGVLLVGRMLLGVAVAGYWTFTFGVGLAVTGRPALVSTAMSLGTSVATIVGVPLASTLGDRIGWRAVFGGLIVATTASGLALARVIPSVPAHPGAGPEMMRQVLGNPRLLAGAAMVTLVAFGNFAAYPYIRVALHSVTPSAVAVLLLLWGIGGLIGNLAGGWLSSRLQLGVVLAPVILAAGLIVMTAHPNAVVVAGAVLAWGVGFNMVPVTTQLWVSRIEPRRVESAVALQVTAFQVAITIGAVVGGAIVDHRDVWTAMAVGAVAAAIAAAGFGAIRLVPRAD</sequence>
<feature type="transmembrane region" description="Helical" evidence="7">
    <location>
        <begin position="154"/>
        <end position="174"/>
    </location>
</feature>
<keyword evidence="2" id="KW-1003">Cell membrane</keyword>
<dbReference type="GO" id="GO:0005886">
    <property type="term" value="C:plasma membrane"/>
    <property type="evidence" value="ECO:0007669"/>
    <property type="project" value="UniProtKB-SubCell"/>
</dbReference>
<feature type="transmembrane region" description="Helical" evidence="7">
    <location>
        <begin position="70"/>
        <end position="91"/>
    </location>
</feature>
<dbReference type="PANTHER" id="PTHR43124:SF5">
    <property type="entry name" value="PURINE RIBONUCLEOSIDE EFFLUX PUMP NEPI"/>
    <property type="match status" value="1"/>
</dbReference>
<feature type="transmembrane region" description="Helical" evidence="7">
    <location>
        <begin position="374"/>
        <end position="397"/>
    </location>
</feature>
<protein>
    <submittedName>
        <fullName evidence="9">DHA1 family purine ribonucleoside efflux pump-like MFS transporter</fullName>
    </submittedName>
</protein>
<comment type="subcellular location">
    <subcellularLocation>
        <location evidence="1">Cell membrane</location>
        <topology evidence="1">Multi-pass membrane protein</topology>
    </subcellularLocation>
</comment>
<evidence type="ECO:0000256" key="7">
    <source>
        <dbReference type="SAM" id="Phobius"/>
    </source>
</evidence>
<feature type="transmembrane region" description="Helical" evidence="7">
    <location>
        <begin position="127"/>
        <end position="147"/>
    </location>
</feature>
<keyword evidence="10" id="KW-1185">Reference proteome</keyword>
<feature type="region of interest" description="Disordered" evidence="6">
    <location>
        <begin position="1"/>
        <end position="24"/>
    </location>
</feature>
<dbReference type="InterPro" id="IPR036259">
    <property type="entry name" value="MFS_trans_sf"/>
</dbReference>
<evidence type="ECO:0000313" key="9">
    <source>
        <dbReference type="EMBL" id="MBB2890707.1"/>
    </source>
</evidence>
<dbReference type="Pfam" id="PF07690">
    <property type="entry name" value="MFS_1"/>
    <property type="match status" value="1"/>
</dbReference>
<dbReference type="GO" id="GO:0022857">
    <property type="term" value="F:transmembrane transporter activity"/>
    <property type="evidence" value="ECO:0007669"/>
    <property type="project" value="InterPro"/>
</dbReference>
<dbReference type="InterPro" id="IPR020846">
    <property type="entry name" value="MFS_dom"/>
</dbReference>
<comment type="caution">
    <text evidence="9">The sequence shown here is derived from an EMBL/GenBank/DDBJ whole genome shotgun (WGS) entry which is preliminary data.</text>
</comment>
<evidence type="ECO:0000256" key="6">
    <source>
        <dbReference type="SAM" id="MobiDB-lite"/>
    </source>
</evidence>
<dbReference type="Proteomes" id="UP000559182">
    <property type="component" value="Unassembled WGS sequence"/>
</dbReference>
<evidence type="ECO:0000256" key="2">
    <source>
        <dbReference type="ARBA" id="ARBA00022475"/>
    </source>
</evidence>
<feature type="transmembrane region" description="Helical" evidence="7">
    <location>
        <begin position="98"/>
        <end position="121"/>
    </location>
</feature>
<organism evidence="9 10">
    <name type="scientific">Flexivirga oryzae</name>
    <dbReference type="NCBI Taxonomy" id="1794944"/>
    <lineage>
        <taxon>Bacteria</taxon>
        <taxon>Bacillati</taxon>
        <taxon>Actinomycetota</taxon>
        <taxon>Actinomycetes</taxon>
        <taxon>Micrococcales</taxon>
        <taxon>Dermacoccaceae</taxon>
        <taxon>Flexivirga</taxon>
    </lineage>
</organism>
<dbReference type="SUPFAM" id="SSF103473">
    <property type="entry name" value="MFS general substrate transporter"/>
    <property type="match status" value="1"/>
</dbReference>
<dbReference type="RefSeq" id="WP_183318995.1">
    <property type="nucleotide sequence ID" value="NZ_JACHVQ010000001.1"/>
</dbReference>
<feature type="transmembrane region" description="Helical" evidence="7">
    <location>
        <begin position="346"/>
        <end position="368"/>
    </location>
</feature>
<feature type="transmembrane region" description="Helical" evidence="7">
    <location>
        <begin position="311"/>
        <end position="334"/>
    </location>
</feature>
<keyword evidence="3 7" id="KW-0812">Transmembrane</keyword>
<dbReference type="Gene3D" id="1.20.1250.20">
    <property type="entry name" value="MFS general substrate transporter like domains"/>
    <property type="match status" value="1"/>
</dbReference>
<dbReference type="CDD" id="cd17324">
    <property type="entry name" value="MFS_NepI_like"/>
    <property type="match status" value="1"/>
</dbReference>
<evidence type="ECO:0000256" key="5">
    <source>
        <dbReference type="ARBA" id="ARBA00023136"/>
    </source>
</evidence>
<gene>
    <name evidence="9" type="ORF">FHU39_000691</name>
</gene>